<gene>
    <name evidence="6" type="ORF">IAD01_05800</name>
</gene>
<dbReference type="InterPro" id="IPR003593">
    <property type="entry name" value="AAA+_ATPase"/>
</dbReference>
<dbReference type="PANTHER" id="PTHR42711">
    <property type="entry name" value="ABC TRANSPORTER ATP-BINDING PROTEIN"/>
    <property type="match status" value="1"/>
</dbReference>
<comment type="caution">
    <text evidence="6">The sequence shown here is derived from an EMBL/GenBank/DDBJ whole genome shotgun (WGS) entry which is preliminary data.</text>
</comment>
<dbReference type="GO" id="GO:0016887">
    <property type="term" value="F:ATP hydrolysis activity"/>
    <property type="evidence" value="ECO:0007669"/>
    <property type="project" value="InterPro"/>
</dbReference>
<evidence type="ECO:0000256" key="4">
    <source>
        <dbReference type="ARBA" id="ARBA00022840"/>
    </source>
</evidence>
<comment type="similarity">
    <text evidence="1">Belongs to the ABC transporter superfamily.</text>
</comment>
<dbReference type="PROSITE" id="PS50893">
    <property type="entry name" value="ABC_TRANSPORTER_2"/>
    <property type="match status" value="1"/>
</dbReference>
<dbReference type="InterPro" id="IPR003439">
    <property type="entry name" value="ABC_transporter-like_ATP-bd"/>
</dbReference>
<protein>
    <submittedName>
        <fullName evidence="6">ABC transporter ATP-binding protein</fullName>
    </submittedName>
</protein>
<feature type="domain" description="ABC transporter" evidence="5">
    <location>
        <begin position="5"/>
        <end position="230"/>
    </location>
</feature>
<accession>A0A9D1JIF5</accession>
<evidence type="ECO:0000256" key="1">
    <source>
        <dbReference type="ARBA" id="ARBA00005417"/>
    </source>
</evidence>
<dbReference type="AlphaFoldDB" id="A0A9D1JIF5"/>
<organism evidence="6 7">
    <name type="scientific">Candidatus Faeciplasma gallinarum</name>
    <dbReference type="NCBI Taxonomy" id="2840799"/>
    <lineage>
        <taxon>Bacteria</taxon>
        <taxon>Bacillati</taxon>
        <taxon>Bacillota</taxon>
        <taxon>Clostridia</taxon>
        <taxon>Eubacteriales</taxon>
        <taxon>Oscillospiraceae</taxon>
        <taxon>Oscillospiraceae incertae sedis</taxon>
        <taxon>Candidatus Faeciplasma</taxon>
    </lineage>
</organism>
<evidence type="ECO:0000256" key="3">
    <source>
        <dbReference type="ARBA" id="ARBA00022741"/>
    </source>
</evidence>
<keyword evidence="4 6" id="KW-0067">ATP-binding</keyword>
<dbReference type="GO" id="GO:0005524">
    <property type="term" value="F:ATP binding"/>
    <property type="evidence" value="ECO:0007669"/>
    <property type="project" value="UniProtKB-KW"/>
</dbReference>
<keyword evidence="3" id="KW-0547">Nucleotide-binding</keyword>
<evidence type="ECO:0000313" key="6">
    <source>
        <dbReference type="EMBL" id="HIS24899.1"/>
    </source>
</evidence>
<dbReference type="EMBL" id="DVIR01000056">
    <property type="protein sequence ID" value="HIS24899.1"/>
    <property type="molecule type" value="Genomic_DNA"/>
</dbReference>
<evidence type="ECO:0000313" key="7">
    <source>
        <dbReference type="Proteomes" id="UP000823982"/>
    </source>
</evidence>
<proteinExistence type="inferred from homology"/>
<sequence length="309" mass="34796">MATPIVVDNLTKDYGHGRGVFDVSFSVQSGEVFGFLGPNGAGKSTTIRHIMGFSRPDSGQTQLFGMDTFSNYDKFMDKVGYLPGEIALPAGLTGWQFLDMMKNMRHVDCGENIKRLTKLFELDPSGDTKRMSLGVKRKLAVVAAFMHDPQVLILDEPTSGLDIVMQETFVQFIKEEKKRGKTILLSSHIFSEVDATCDRIAIIKDGRIVSNFVADDLRHKSNKNYDLIFSDKASFAEFSGAYRDDRHFKITKSDESTLTVSVNVDDSQINSLIRDLRGSNISQIHHRKETLEDYFMQYYIEDKKFGGVV</sequence>
<reference evidence="6" key="1">
    <citation type="submission" date="2020-10" db="EMBL/GenBank/DDBJ databases">
        <authorList>
            <person name="Gilroy R."/>
        </authorList>
    </citation>
    <scope>NUCLEOTIDE SEQUENCE</scope>
    <source>
        <strain evidence="6">CHK157-1446</strain>
    </source>
</reference>
<dbReference type="Gene3D" id="3.40.50.300">
    <property type="entry name" value="P-loop containing nucleotide triphosphate hydrolases"/>
    <property type="match status" value="1"/>
</dbReference>
<keyword evidence="2" id="KW-0813">Transport</keyword>
<name>A0A9D1JIF5_9FIRM</name>
<evidence type="ECO:0000259" key="5">
    <source>
        <dbReference type="PROSITE" id="PS50893"/>
    </source>
</evidence>
<dbReference type="SUPFAM" id="SSF52540">
    <property type="entry name" value="P-loop containing nucleoside triphosphate hydrolases"/>
    <property type="match status" value="1"/>
</dbReference>
<reference evidence="6" key="2">
    <citation type="journal article" date="2021" name="PeerJ">
        <title>Extensive microbial diversity within the chicken gut microbiome revealed by metagenomics and culture.</title>
        <authorList>
            <person name="Gilroy R."/>
            <person name="Ravi A."/>
            <person name="Getino M."/>
            <person name="Pursley I."/>
            <person name="Horton D.L."/>
            <person name="Alikhan N.F."/>
            <person name="Baker D."/>
            <person name="Gharbi K."/>
            <person name="Hall N."/>
            <person name="Watson M."/>
            <person name="Adriaenssens E.M."/>
            <person name="Foster-Nyarko E."/>
            <person name="Jarju S."/>
            <person name="Secka A."/>
            <person name="Antonio M."/>
            <person name="Oren A."/>
            <person name="Chaudhuri R.R."/>
            <person name="La Ragione R."/>
            <person name="Hildebrand F."/>
            <person name="Pallen M.J."/>
        </authorList>
    </citation>
    <scope>NUCLEOTIDE SEQUENCE</scope>
    <source>
        <strain evidence="6">CHK157-1446</strain>
    </source>
</reference>
<dbReference type="SMART" id="SM00382">
    <property type="entry name" value="AAA"/>
    <property type="match status" value="1"/>
</dbReference>
<dbReference type="PANTHER" id="PTHR42711:SF5">
    <property type="entry name" value="ABC TRANSPORTER ATP-BINDING PROTEIN NATA"/>
    <property type="match status" value="1"/>
</dbReference>
<dbReference type="CDD" id="cd03230">
    <property type="entry name" value="ABC_DR_subfamily_A"/>
    <property type="match status" value="1"/>
</dbReference>
<dbReference type="Pfam" id="PF00005">
    <property type="entry name" value="ABC_tran"/>
    <property type="match status" value="1"/>
</dbReference>
<dbReference type="InterPro" id="IPR027417">
    <property type="entry name" value="P-loop_NTPase"/>
</dbReference>
<dbReference type="Proteomes" id="UP000823982">
    <property type="component" value="Unassembled WGS sequence"/>
</dbReference>
<dbReference type="InterPro" id="IPR050763">
    <property type="entry name" value="ABC_transporter_ATP-binding"/>
</dbReference>
<evidence type="ECO:0000256" key="2">
    <source>
        <dbReference type="ARBA" id="ARBA00022448"/>
    </source>
</evidence>